<dbReference type="AlphaFoldDB" id="A0ABD3FWS2"/>
<name>A0ABD3FWS2_9STRA</name>
<proteinExistence type="predicted"/>
<accession>A0ABD3FWS2</accession>
<dbReference type="Proteomes" id="UP001632037">
    <property type="component" value="Unassembled WGS sequence"/>
</dbReference>
<reference evidence="1 2" key="1">
    <citation type="submission" date="2024-09" db="EMBL/GenBank/DDBJ databases">
        <title>Genome sequencing and assembly of Phytophthora oleae, isolate VK10A, causative agent of rot of olive drupes.</title>
        <authorList>
            <person name="Conti Taguali S."/>
            <person name="Riolo M."/>
            <person name="La Spada F."/>
            <person name="Cacciola S.O."/>
            <person name="Dionisio G."/>
        </authorList>
    </citation>
    <scope>NUCLEOTIDE SEQUENCE [LARGE SCALE GENOMIC DNA]</scope>
    <source>
        <strain evidence="1 2">VK10A</strain>
    </source>
</reference>
<protein>
    <submittedName>
        <fullName evidence="1">Uncharacterized protein</fullName>
    </submittedName>
</protein>
<sequence length="441" mass="50071">MQGDAVPGTQERAQGLYSGELFVRLNGAKLCEPQGTLHGAHPFLVKLLRLEDDAPVVQGLVQPSEAKLELTRNIRRQIRQRKHAAKRRWGAVREAVNVLDSGRMDTLAHCSPVASPASGAFDRYMQQFQRLEQVYKKYVTSNILQLYALLEAESQYITAWNKREEAKCRDQRALTKLLHQFNSFALQLESETSGQVKMWRLPSSDAQRIRCVKAATENIKKGFLSSPEALEVLEVYKIDNRVLLNNFQRFTNSLAKSTPDMKIKGLFCNVPTESVERCIVYGMHTSQSRVHDEPQFLDSQGAEIKVFNRSLLLQAREDAPGTNMVFRARSKVSNGTPLQFPRRFSRYSTLEEMRTVVNVVEGQTPPVLFLGLCRVAMGKAIRVKDNADAKFPDDPNICALHFTNESIYRDILMQSYPSFSSSFASKRLLPLYLVMSSVRYR</sequence>
<keyword evidence="2" id="KW-1185">Reference proteome</keyword>
<organism evidence="1 2">
    <name type="scientific">Phytophthora oleae</name>
    <dbReference type="NCBI Taxonomy" id="2107226"/>
    <lineage>
        <taxon>Eukaryota</taxon>
        <taxon>Sar</taxon>
        <taxon>Stramenopiles</taxon>
        <taxon>Oomycota</taxon>
        <taxon>Peronosporomycetes</taxon>
        <taxon>Peronosporales</taxon>
        <taxon>Peronosporaceae</taxon>
        <taxon>Phytophthora</taxon>
    </lineage>
</organism>
<evidence type="ECO:0000313" key="2">
    <source>
        <dbReference type="Proteomes" id="UP001632037"/>
    </source>
</evidence>
<gene>
    <name evidence="1" type="ORF">V7S43_004445</name>
</gene>
<comment type="caution">
    <text evidence="1">The sequence shown here is derived from an EMBL/GenBank/DDBJ whole genome shotgun (WGS) entry which is preliminary data.</text>
</comment>
<evidence type="ECO:0000313" key="1">
    <source>
        <dbReference type="EMBL" id="KAL3670130.1"/>
    </source>
</evidence>
<dbReference type="EMBL" id="JBIMZQ010000007">
    <property type="protein sequence ID" value="KAL3670130.1"/>
    <property type="molecule type" value="Genomic_DNA"/>
</dbReference>